<protein>
    <submittedName>
        <fullName evidence="2">Uncharacterized protein</fullName>
    </submittedName>
</protein>
<gene>
    <name evidence="2" type="ORF">SMRZ_LOCUS24432</name>
</gene>
<sequence>MPQTPRNTEKKPWTRKTTMGRRRNPVVKLQVDPRKKSYSEEVLGRLPENFNGASRGPQGAEESEPIRV</sequence>
<dbReference type="AlphaFoldDB" id="A0A183N807"/>
<accession>A0A183N807</accession>
<reference evidence="2 3" key="1">
    <citation type="submission" date="2018-11" db="EMBL/GenBank/DDBJ databases">
        <authorList>
            <consortium name="Pathogen Informatics"/>
        </authorList>
    </citation>
    <scope>NUCLEOTIDE SEQUENCE [LARGE SCALE GENOMIC DNA]</scope>
    <source>
        <strain evidence="2 3">Zambia</strain>
    </source>
</reference>
<evidence type="ECO:0000256" key="1">
    <source>
        <dbReference type="SAM" id="MobiDB-lite"/>
    </source>
</evidence>
<organism evidence="2 3">
    <name type="scientific">Schistosoma margrebowiei</name>
    <dbReference type="NCBI Taxonomy" id="48269"/>
    <lineage>
        <taxon>Eukaryota</taxon>
        <taxon>Metazoa</taxon>
        <taxon>Spiralia</taxon>
        <taxon>Lophotrochozoa</taxon>
        <taxon>Platyhelminthes</taxon>
        <taxon>Trematoda</taxon>
        <taxon>Digenea</taxon>
        <taxon>Strigeidida</taxon>
        <taxon>Schistosomatoidea</taxon>
        <taxon>Schistosomatidae</taxon>
        <taxon>Schistosoma</taxon>
    </lineage>
</organism>
<name>A0A183N807_9TREM</name>
<evidence type="ECO:0000313" key="3">
    <source>
        <dbReference type="Proteomes" id="UP000277204"/>
    </source>
</evidence>
<keyword evidence="3" id="KW-1185">Reference proteome</keyword>
<evidence type="ECO:0000313" key="2">
    <source>
        <dbReference type="EMBL" id="VDP51259.1"/>
    </source>
</evidence>
<dbReference type="EMBL" id="UZAI01020396">
    <property type="protein sequence ID" value="VDP51259.1"/>
    <property type="molecule type" value="Genomic_DNA"/>
</dbReference>
<dbReference type="Proteomes" id="UP000277204">
    <property type="component" value="Unassembled WGS sequence"/>
</dbReference>
<feature type="region of interest" description="Disordered" evidence="1">
    <location>
        <begin position="1"/>
        <end position="68"/>
    </location>
</feature>
<feature type="compositionally biased region" description="Basic and acidic residues" evidence="1">
    <location>
        <begin position="31"/>
        <end position="43"/>
    </location>
</feature>
<proteinExistence type="predicted"/>